<keyword evidence="1" id="KW-1133">Transmembrane helix</keyword>
<evidence type="ECO:0000313" key="3">
    <source>
        <dbReference type="EMBL" id="KGQ11624.1"/>
    </source>
</evidence>
<proteinExistence type="predicted"/>
<comment type="caution">
    <text evidence="3">The sequence shown here is derived from an EMBL/GenBank/DDBJ whole genome shotgun (WGS) entry which is preliminary data.</text>
</comment>
<organism evidence="3 4">
    <name type="scientific">Beauveria bassiana D1-5</name>
    <dbReference type="NCBI Taxonomy" id="1245745"/>
    <lineage>
        <taxon>Eukaryota</taxon>
        <taxon>Fungi</taxon>
        <taxon>Dikarya</taxon>
        <taxon>Ascomycota</taxon>
        <taxon>Pezizomycotina</taxon>
        <taxon>Sordariomycetes</taxon>
        <taxon>Hypocreomycetidae</taxon>
        <taxon>Hypocreales</taxon>
        <taxon>Cordycipitaceae</taxon>
        <taxon>Beauveria</taxon>
    </lineage>
</organism>
<keyword evidence="1" id="KW-0472">Membrane</keyword>
<protein>
    <submittedName>
        <fullName evidence="3">Uncharacterized protein</fullName>
    </submittedName>
</protein>
<gene>
    <name evidence="3" type="ORF">BBAD15_g2631</name>
</gene>
<keyword evidence="1" id="KW-0812">Transmembrane</keyword>
<feature type="chain" id="PRO_5001996457" evidence="2">
    <location>
        <begin position="36"/>
        <end position="174"/>
    </location>
</feature>
<keyword evidence="2" id="KW-0732">Signal</keyword>
<reference evidence="3 4" key="1">
    <citation type="submission" date="2012-10" db="EMBL/GenBank/DDBJ databases">
        <title>Genome sequencing and analysis of entomopathogenic fungi Beauveria bassiana D1-5.</title>
        <authorList>
            <person name="Li Q."/>
            <person name="Wang L."/>
            <person name="Zhang Z."/>
            <person name="Wang Q."/>
            <person name="Ren J."/>
            <person name="Wang M."/>
            <person name="Xu W."/>
            <person name="Wang J."/>
            <person name="Lu Y."/>
            <person name="Du Q."/>
            <person name="Sun Z."/>
        </authorList>
    </citation>
    <scope>NUCLEOTIDE SEQUENCE [LARGE SCALE GENOMIC DNA]</scope>
    <source>
        <strain evidence="3 4">D1-5</strain>
    </source>
</reference>
<feature type="transmembrane region" description="Helical" evidence="1">
    <location>
        <begin position="118"/>
        <end position="138"/>
    </location>
</feature>
<dbReference type="HOGENOM" id="CLU_1539749_0_0_1"/>
<accession>A0A0A2WEN7</accession>
<evidence type="ECO:0000313" key="4">
    <source>
        <dbReference type="Proteomes" id="UP000030106"/>
    </source>
</evidence>
<name>A0A0A2WEN7_BEABA</name>
<dbReference type="Proteomes" id="UP000030106">
    <property type="component" value="Unassembled WGS sequence"/>
</dbReference>
<dbReference type="AlphaFoldDB" id="A0A0A2WEN7"/>
<sequence length="174" mass="18476">MVWQYYSCKTQADQLQVLNIHSIVCLLALAANVLGSPVQPDQSPNNNLKVNTPQTTSGCYHHASPTCCLPGVCMCQNEIYLTVSDSIIFIAIASLATIVAAVLASTMVMVSIVDQASLATAVLLVGLVASAAIMRAAIKRDARIAIRVSHTYARSDGPAPAKAWCLFNIDSLTL</sequence>
<evidence type="ECO:0000256" key="1">
    <source>
        <dbReference type="SAM" id="Phobius"/>
    </source>
</evidence>
<feature type="transmembrane region" description="Helical" evidence="1">
    <location>
        <begin position="87"/>
        <end position="112"/>
    </location>
</feature>
<feature type="signal peptide" evidence="2">
    <location>
        <begin position="1"/>
        <end position="35"/>
    </location>
</feature>
<evidence type="ECO:0000256" key="2">
    <source>
        <dbReference type="SAM" id="SignalP"/>
    </source>
</evidence>
<dbReference type="EMBL" id="ANFO01000193">
    <property type="protein sequence ID" value="KGQ11624.1"/>
    <property type="molecule type" value="Genomic_DNA"/>
</dbReference>